<dbReference type="InterPro" id="IPR003593">
    <property type="entry name" value="AAA+_ATPase"/>
</dbReference>
<feature type="domain" description="ABC transmembrane type-1" evidence="14">
    <location>
        <begin position="724"/>
        <end position="1001"/>
    </location>
</feature>
<feature type="transmembrane region" description="Helical" evidence="12">
    <location>
        <begin position="844"/>
        <end position="863"/>
    </location>
</feature>
<keyword evidence="10 12" id="KW-0472">Membrane</keyword>
<dbReference type="PROSITE" id="PS50929">
    <property type="entry name" value="ABC_TM1F"/>
    <property type="match status" value="2"/>
</dbReference>
<evidence type="ECO:0000256" key="4">
    <source>
        <dbReference type="ARBA" id="ARBA00022448"/>
    </source>
</evidence>
<evidence type="ECO:0000259" key="13">
    <source>
        <dbReference type="PROSITE" id="PS50893"/>
    </source>
</evidence>
<keyword evidence="9 12" id="KW-1133">Transmembrane helix</keyword>
<sequence>MSPEQQELQVDAMSTSMEAAPATTATDAIDKHLTNTYQNSQPEGKACIRDYLRIFSHAGKWDMILLVVAAVAAIGSGITMPLMTLIFGRLVGSFNDYFSPSNAVTESQFGDSIDKKALDVVYLFIGKFVLSYIANYLFRITSIRLSAAIRLHYLRALFNQSVGELDKLPPGEAAIKITGAANVLQIGISDKLATFLQALALVVSAYVVAFIQSWQLTLVTSSGMLFVIAVYSVVVPIWVKLEESLDHARGKATAIASETFGSIRMVVAYGAEKRVAERFSRWVEESRRRGLKMSPVLGLLMTPVFFAIYADFSLTFWFGIRLYMWGNVHSVSSVLIVLMSVLMSVMSLMNIATPINAAVKAATAASGFFQIIDRPVASKTGLKDPEILASDDITFSNVTFAYPSRPYFKVLDGLDIVFESGKTTALVGPSGSGKSTIVGLIERWYGLSEGYHPCEEEDKLPVASKGSIMIGGYDIKDVDLKWWRSQIGLVQQEPFVFNESIFANVAYGLVGSQFENENEQTKRRLVKEACIVAFADDFITQLPEGYDTQVGDSGIKLSGGQRQRLAIARSVVKQPRILIFDEATSAIDVRSERIVQEALDRVAKDRTTITIAHRLSTIRKADKIVVVSGGKAVEQGTHSELVQRDGVYSNLVRGQQLSMNGAEAGAVDLRLVGRDSLLSNGTGAVEKLDLQATEVEEVPYKKRGIIRGFGLLLVEQRSHALWLALTVVGCLGAGSAMPLQAYLFANIVTVFQLSGHALVSEGQNWSLRFLYMAIGVGVSYFIVGWSCKALEVHVVCTSQQQYFEGIMRKPIRYFDSDENSQGSLISRISGDTVQLEDLMGLNMGFVYTAIFSLIGCITIAFVYGWKLTLVALVAALPITFTAGLIRLRWEVQFDEMQEKVFAESSQFAAEAFGAIRIVSSLTLEDMICQKYSELLEEHIKRASRKARMSTLVISLSDSINLLCMALTFWYGGHLLGTRAYDAAKFLVVYTAVIQGAENAGQWCSIGPNVAKASAAANRILSLRESGRSITKRPATELLSSDGVEIEFKNVHFKYPSRDIPIFAGLNLTVRKGQFVALVGASGCGKSTIISLLEQFYQIQKGMITANGINISDLDISEYRAAISLVAQEAMLFQGTIRENILLGVEGVVSEEELHQACRDAEIYDFISSLPEGYDTDIGSKGVTLSGGQKQRIAIARALVRKPRILLLDEATSSLDSESEKLVQAAFEQAGKGRTMLVVAHRLATVQNADVIFVLGSGEQACGARVLEKGTHSELVQMRGTYYQMVQSQALDQ</sequence>
<feature type="transmembrane region" description="Helical" evidence="12">
    <location>
        <begin position="765"/>
        <end position="783"/>
    </location>
</feature>
<evidence type="ECO:0000256" key="3">
    <source>
        <dbReference type="ARBA" id="ARBA00007577"/>
    </source>
</evidence>
<keyword evidence="7" id="KW-0547">Nucleotide-binding</keyword>
<comment type="similarity">
    <text evidence="3">Belongs to the ABC transporter superfamily. ABCB family. Multidrug resistance exporter (TC 3.A.1.201) subfamily.</text>
</comment>
<proteinExistence type="inferred from homology"/>
<dbReference type="CDD" id="cd18577">
    <property type="entry name" value="ABC_6TM_Pgp_ABCB1_D1_like"/>
    <property type="match status" value="1"/>
</dbReference>
<accession>G9P0J0</accession>
<feature type="transmembrane region" description="Helical" evidence="12">
    <location>
        <begin position="332"/>
        <end position="352"/>
    </location>
</feature>
<evidence type="ECO:0000313" key="16">
    <source>
        <dbReference type="Proteomes" id="UP000005426"/>
    </source>
</evidence>
<keyword evidence="5 12" id="KW-0812">Transmembrane</keyword>
<dbReference type="GO" id="GO:0012505">
    <property type="term" value="C:endomembrane system"/>
    <property type="evidence" value="ECO:0007669"/>
    <property type="project" value="UniProtKB-SubCell"/>
</dbReference>
<evidence type="ECO:0000256" key="6">
    <source>
        <dbReference type="ARBA" id="ARBA00022737"/>
    </source>
</evidence>
<dbReference type="SUPFAM" id="SSF52540">
    <property type="entry name" value="P-loop containing nucleoside triphosphate hydrolases"/>
    <property type="match status" value="2"/>
</dbReference>
<dbReference type="HOGENOM" id="CLU_000604_17_8_1"/>
<feature type="domain" description="ABC transporter" evidence="13">
    <location>
        <begin position="393"/>
        <end position="654"/>
    </location>
</feature>
<comment type="subcellular location">
    <subcellularLocation>
        <location evidence="2">Endomembrane system</location>
    </subcellularLocation>
    <subcellularLocation>
        <location evidence="1">Membrane</location>
        <topology evidence="1">Multi-pass membrane protein</topology>
    </subcellularLocation>
</comment>
<dbReference type="GO" id="GO:0015421">
    <property type="term" value="F:ABC-type oligopeptide transporter activity"/>
    <property type="evidence" value="ECO:0007669"/>
    <property type="project" value="TreeGrafter"/>
</dbReference>
<dbReference type="CDD" id="cd18578">
    <property type="entry name" value="ABC_6TM_Pgp_ABCB1_D2_like"/>
    <property type="match status" value="1"/>
</dbReference>
<name>G9P0J0_HYPAI</name>
<dbReference type="SUPFAM" id="SSF90123">
    <property type="entry name" value="ABC transporter transmembrane region"/>
    <property type="match status" value="2"/>
</dbReference>
<feature type="transmembrane region" description="Helical" evidence="12">
    <location>
        <begin position="218"/>
        <end position="239"/>
    </location>
</feature>
<dbReference type="GO" id="GO:0016887">
    <property type="term" value="F:ATP hydrolysis activity"/>
    <property type="evidence" value="ECO:0007669"/>
    <property type="project" value="InterPro"/>
</dbReference>
<feature type="transmembrane region" description="Helical" evidence="12">
    <location>
        <begin position="869"/>
        <end position="889"/>
    </location>
</feature>
<evidence type="ECO:0000256" key="12">
    <source>
        <dbReference type="SAM" id="Phobius"/>
    </source>
</evidence>
<dbReference type="InterPro" id="IPR027417">
    <property type="entry name" value="P-loop_NTPase"/>
</dbReference>
<feature type="transmembrane region" description="Helical" evidence="12">
    <location>
        <begin position="720"/>
        <end position="745"/>
    </location>
</feature>
<dbReference type="PANTHER" id="PTHR43394">
    <property type="entry name" value="ATP-DEPENDENT PERMEASE MDL1, MITOCHONDRIAL"/>
    <property type="match status" value="1"/>
</dbReference>
<keyword evidence="16" id="KW-1185">Reference proteome</keyword>
<dbReference type="FunFam" id="3.40.50.300:FF:000913">
    <property type="entry name" value="ABC multidrug transporter SitT"/>
    <property type="match status" value="1"/>
</dbReference>
<reference evidence="15 16" key="1">
    <citation type="journal article" date="2011" name="Genome Biol.">
        <title>Comparative genome sequence analysis underscores mycoparasitism as the ancestral life style of Trichoderma.</title>
        <authorList>
            <person name="Kubicek C.P."/>
            <person name="Herrera-Estrella A."/>
            <person name="Seidl-Seiboth V."/>
            <person name="Martinez D.A."/>
            <person name="Druzhinina I.S."/>
            <person name="Thon M."/>
            <person name="Zeilinger S."/>
            <person name="Casas-Flores S."/>
            <person name="Horwitz B.A."/>
            <person name="Mukherjee P.K."/>
            <person name="Mukherjee M."/>
            <person name="Kredics L."/>
            <person name="Alcaraz L.D."/>
            <person name="Aerts A."/>
            <person name="Antal Z."/>
            <person name="Atanasova L."/>
            <person name="Cervantes-Badillo M.G."/>
            <person name="Challacombe J."/>
            <person name="Chertkov O."/>
            <person name="McCluskey K."/>
            <person name="Coulpier F."/>
            <person name="Deshpande N."/>
            <person name="von Doehren H."/>
            <person name="Ebbole D.J."/>
            <person name="Esquivel-Naranjo E.U."/>
            <person name="Fekete E."/>
            <person name="Flipphi M."/>
            <person name="Glaser F."/>
            <person name="Gomez-Rodriguez E.Y."/>
            <person name="Gruber S."/>
            <person name="Han C."/>
            <person name="Henrissat B."/>
            <person name="Hermosa R."/>
            <person name="Hernandez-Onate M."/>
            <person name="Karaffa L."/>
            <person name="Kosti I."/>
            <person name="Le Crom S."/>
            <person name="Lindquist E."/>
            <person name="Lucas S."/>
            <person name="Luebeck M."/>
            <person name="Luebeck P.S."/>
            <person name="Margeot A."/>
            <person name="Metz B."/>
            <person name="Misra M."/>
            <person name="Nevalainen H."/>
            <person name="Omann M."/>
            <person name="Packer N."/>
            <person name="Perrone G."/>
            <person name="Uresti-Rivera E.E."/>
            <person name="Salamov A."/>
            <person name="Schmoll M."/>
            <person name="Seiboth B."/>
            <person name="Shapiro H."/>
            <person name="Sukno S."/>
            <person name="Tamayo-Ramos J.A."/>
            <person name="Tisch D."/>
            <person name="Wiest A."/>
            <person name="Wilkinson H.H."/>
            <person name="Zhang M."/>
            <person name="Coutinho P.M."/>
            <person name="Kenerley C.M."/>
            <person name="Monte E."/>
            <person name="Baker S.E."/>
            <person name="Grigoriev I.V."/>
        </authorList>
    </citation>
    <scope>NUCLEOTIDE SEQUENCE [LARGE SCALE GENOMIC DNA]</scope>
    <source>
        <strain evidence="16">ATCC 20476 / IMI 206040</strain>
    </source>
</reference>
<dbReference type="STRING" id="452589.G9P0J0"/>
<keyword evidence="8" id="KW-0067">ATP-binding</keyword>
<dbReference type="InterPro" id="IPR003439">
    <property type="entry name" value="ABC_transporter-like_ATP-bd"/>
</dbReference>
<dbReference type="GO" id="GO:0090374">
    <property type="term" value="P:oligopeptide export from mitochondrion"/>
    <property type="evidence" value="ECO:0007669"/>
    <property type="project" value="TreeGrafter"/>
</dbReference>
<dbReference type="FunFam" id="1.20.1560.10:FF:000057">
    <property type="entry name" value="ABC multidrug transporter SitT"/>
    <property type="match status" value="1"/>
</dbReference>
<dbReference type="SMART" id="SM00382">
    <property type="entry name" value="AAA"/>
    <property type="match status" value="2"/>
</dbReference>
<dbReference type="OrthoDB" id="6500128at2759"/>
<protein>
    <submittedName>
        <fullName evidence="15">Multidrug resistance-type transporter protein</fullName>
    </submittedName>
</protein>
<dbReference type="PROSITE" id="PS50893">
    <property type="entry name" value="ABC_TRANSPORTER_2"/>
    <property type="match status" value="2"/>
</dbReference>
<dbReference type="Pfam" id="PF00005">
    <property type="entry name" value="ABC_tran"/>
    <property type="match status" value="2"/>
</dbReference>
<dbReference type="GO" id="GO:0005524">
    <property type="term" value="F:ATP binding"/>
    <property type="evidence" value="ECO:0007669"/>
    <property type="project" value="UniProtKB-KW"/>
</dbReference>
<dbReference type="PROSITE" id="PS00211">
    <property type="entry name" value="ABC_TRANSPORTER_1"/>
    <property type="match status" value="2"/>
</dbReference>
<feature type="transmembrane region" description="Helical" evidence="12">
    <location>
        <begin position="950"/>
        <end position="970"/>
    </location>
</feature>
<evidence type="ECO:0000256" key="1">
    <source>
        <dbReference type="ARBA" id="ARBA00004141"/>
    </source>
</evidence>
<dbReference type="PANTHER" id="PTHR43394:SF11">
    <property type="entry name" value="ATP-BINDING CASSETTE TRANSPORTER"/>
    <property type="match status" value="1"/>
</dbReference>
<dbReference type="InterPro" id="IPR017871">
    <property type="entry name" value="ABC_transporter-like_CS"/>
</dbReference>
<feature type="transmembrane region" description="Helical" evidence="12">
    <location>
        <begin position="63"/>
        <end position="87"/>
    </location>
</feature>
<evidence type="ECO:0000256" key="2">
    <source>
        <dbReference type="ARBA" id="ARBA00004308"/>
    </source>
</evidence>
<dbReference type="FunFam" id="3.40.50.300:FF:001530">
    <property type="entry name" value="ABC multidrug transporter (Eurofung)"/>
    <property type="match status" value="1"/>
</dbReference>
<gene>
    <name evidence="15" type="ORF">TRIATDRAFT_293752</name>
</gene>
<dbReference type="Proteomes" id="UP000005426">
    <property type="component" value="Unassembled WGS sequence"/>
</dbReference>
<feature type="transmembrane region" description="Helical" evidence="12">
    <location>
        <begin position="192"/>
        <end position="212"/>
    </location>
</feature>
<evidence type="ECO:0000256" key="8">
    <source>
        <dbReference type="ARBA" id="ARBA00022840"/>
    </source>
</evidence>
<dbReference type="Gene3D" id="1.20.1560.10">
    <property type="entry name" value="ABC transporter type 1, transmembrane domain"/>
    <property type="match status" value="1"/>
</dbReference>
<keyword evidence="4" id="KW-0813">Transport</keyword>
<comment type="caution">
    <text evidence="15">The sequence shown here is derived from an EMBL/GenBank/DDBJ whole genome shotgun (WGS) entry which is preliminary data.</text>
</comment>
<feature type="transmembrane region" description="Helical" evidence="12">
    <location>
        <begin position="120"/>
        <end position="138"/>
    </location>
</feature>
<dbReference type="Pfam" id="PF00664">
    <property type="entry name" value="ABC_membrane"/>
    <property type="match status" value="2"/>
</dbReference>
<evidence type="ECO:0000256" key="9">
    <source>
        <dbReference type="ARBA" id="ARBA00022989"/>
    </source>
</evidence>
<dbReference type="Gene3D" id="3.40.50.300">
    <property type="entry name" value="P-loop containing nucleotide triphosphate hydrolases"/>
    <property type="match status" value="2"/>
</dbReference>
<evidence type="ECO:0000313" key="15">
    <source>
        <dbReference type="EMBL" id="EHK42361.1"/>
    </source>
</evidence>
<dbReference type="InterPro" id="IPR039421">
    <property type="entry name" value="Type_1_exporter"/>
</dbReference>
<keyword evidence="11" id="KW-0325">Glycoprotein</keyword>
<keyword evidence="6" id="KW-0677">Repeat</keyword>
<feature type="domain" description="ABC transmembrane type-1" evidence="14">
    <location>
        <begin position="67"/>
        <end position="360"/>
    </location>
</feature>
<dbReference type="InterPro" id="IPR011527">
    <property type="entry name" value="ABC1_TM_dom"/>
</dbReference>
<evidence type="ECO:0000256" key="11">
    <source>
        <dbReference type="ARBA" id="ARBA00023180"/>
    </source>
</evidence>
<evidence type="ECO:0000256" key="7">
    <source>
        <dbReference type="ARBA" id="ARBA00022741"/>
    </source>
</evidence>
<evidence type="ECO:0000259" key="14">
    <source>
        <dbReference type="PROSITE" id="PS50929"/>
    </source>
</evidence>
<evidence type="ECO:0000256" key="10">
    <source>
        <dbReference type="ARBA" id="ARBA00023136"/>
    </source>
</evidence>
<feature type="domain" description="ABC transporter" evidence="13">
    <location>
        <begin position="1045"/>
        <end position="1287"/>
    </location>
</feature>
<feature type="transmembrane region" description="Helical" evidence="12">
    <location>
        <begin position="296"/>
        <end position="320"/>
    </location>
</feature>
<dbReference type="CDD" id="cd03249">
    <property type="entry name" value="ABC_MTABC3_MDL1_MDL2"/>
    <property type="match status" value="1"/>
</dbReference>
<dbReference type="InterPro" id="IPR036640">
    <property type="entry name" value="ABC1_TM_sf"/>
</dbReference>
<evidence type="ECO:0000256" key="5">
    <source>
        <dbReference type="ARBA" id="ARBA00022692"/>
    </source>
</evidence>
<dbReference type="GO" id="GO:0005743">
    <property type="term" value="C:mitochondrial inner membrane"/>
    <property type="evidence" value="ECO:0007669"/>
    <property type="project" value="TreeGrafter"/>
</dbReference>
<organism evidence="15 16">
    <name type="scientific">Hypocrea atroviridis (strain ATCC 20476 / IMI 206040)</name>
    <name type="common">Trichoderma atroviride</name>
    <dbReference type="NCBI Taxonomy" id="452589"/>
    <lineage>
        <taxon>Eukaryota</taxon>
        <taxon>Fungi</taxon>
        <taxon>Dikarya</taxon>
        <taxon>Ascomycota</taxon>
        <taxon>Pezizomycotina</taxon>
        <taxon>Sordariomycetes</taxon>
        <taxon>Hypocreomycetidae</taxon>
        <taxon>Hypocreales</taxon>
        <taxon>Hypocreaceae</taxon>
        <taxon>Trichoderma</taxon>
    </lineage>
</organism>
<dbReference type="eggNOG" id="KOG0055">
    <property type="taxonomic scope" value="Eukaryota"/>
</dbReference>
<dbReference type="EMBL" id="ABDG02000026">
    <property type="protein sequence ID" value="EHK42361.1"/>
    <property type="molecule type" value="Genomic_DNA"/>
</dbReference>